<protein>
    <submittedName>
        <fullName evidence="1">Uncharacterized protein</fullName>
    </submittedName>
</protein>
<dbReference type="Proteomes" id="UP000651728">
    <property type="component" value="Unassembled WGS sequence"/>
</dbReference>
<evidence type="ECO:0000313" key="1">
    <source>
        <dbReference type="EMBL" id="GIH32228.1"/>
    </source>
</evidence>
<comment type="caution">
    <text evidence="1">The sequence shown here is derived from an EMBL/GenBank/DDBJ whole genome shotgun (WGS) entry which is preliminary data.</text>
</comment>
<keyword evidence="2" id="KW-1185">Reference proteome</keyword>
<reference evidence="1 2" key="1">
    <citation type="submission" date="2021-01" db="EMBL/GenBank/DDBJ databases">
        <title>Whole genome shotgun sequence of Microbispora amethystogenes NBRC 101907.</title>
        <authorList>
            <person name="Komaki H."/>
            <person name="Tamura T."/>
        </authorList>
    </citation>
    <scope>NUCLEOTIDE SEQUENCE [LARGE SCALE GENOMIC DNA]</scope>
    <source>
        <strain evidence="1 2">NBRC 101907</strain>
    </source>
</reference>
<dbReference type="Gene3D" id="3.40.50.1820">
    <property type="entry name" value="alpha/beta hydrolase"/>
    <property type="match status" value="1"/>
</dbReference>
<gene>
    <name evidence="1" type="ORF">Mam01_23920</name>
</gene>
<dbReference type="EMBL" id="BOOB01000016">
    <property type="protein sequence ID" value="GIH32228.1"/>
    <property type="molecule type" value="Genomic_DNA"/>
</dbReference>
<organism evidence="1 2">
    <name type="scientific">Microbispora amethystogenes</name>
    <dbReference type="NCBI Taxonomy" id="1427754"/>
    <lineage>
        <taxon>Bacteria</taxon>
        <taxon>Bacillati</taxon>
        <taxon>Actinomycetota</taxon>
        <taxon>Actinomycetes</taxon>
        <taxon>Streptosporangiales</taxon>
        <taxon>Streptosporangiaceae</taxon>
        <taxon>Microbispora</taxon>
    </lineage>
</organism>
<dbReference type="InterPro" id="IPR003386">
    <property type="entry name" value="LACT/PDAT_acylTrfase"/>
</dbReference>
<evidence type="ECO:0000313" key="2">
    <source>
        <dbReference type="Proteomes" id="UP000651728"/>
    </source>
</evidence>
<dbReference type="Pfam" id="PF02450">
    <property type="entry name" value="LCAT"/>
    <property type="match status" value="1"/>
</dbReference>
<proteinExistence type="predicted"/>
<accession>A0ABQ4FBQ9</accession>
<name>A0ABQ4FBQ9_9ACTN</name>
<dbReference type="SUPFAM" id="SSF53474">
    <property type="entry name" value="alpha/beta-Hydrolases"/>
    <property type="match status" value="1"/>
</dbReference>
<dbReference type="InterPro" id="IPR029058">
    <property type="entry name" value="AB_hydrolase_fold"/>
</dbReference>
<sequence>MLIAMTRIEEKAVPMSRPLFRALVALQLSLVAVLGLTVGAAPAEASPARTPIVLFPAFHFTRLLVKWRDQQVDSSCPVSGSFEDWYSNPVPNKAVSQVCRDKLMTLRYGGDPKLPMPDRFSNQHGVTVTIREYGRTSSAPMYEQMYATLEQAGWKRDKSIRVAGYDSRLTPDMGGFLARTQKLIEQTYAANGNRPVHLVGHSNGPLYAQYLLTHSSEGWKRKYIQGFTPIAGNFPGQGALYGYLFTGLNITAFTLPSTKENAESSARMYISAPSTYMSSATPSTFGAGEVVIADASTGKQYTPADYHAIVTAPGMPPEAADIAEYYIGFVRFDDGNPSSIRPSSTNLPNVDVYAEKGSGIPTVVGVTLQDLTIGQVYDPALPTFTRDGDVNQEDITNNAIQVWSAMPCHHFSLTDNPGVDHFSLPFDPAVLGRLKVNAQKAPTICPVN</sequence>
<dbReference type="PANTHER" id="PTHR11440">
    <property type="entry name" value="LECITHIN-CHOLESTEROL ACYLTRANSFERASE-RELATED"/>
    <property type="match status" value="1"/>
</dbReference>